<keyword evidence="7 9" id="KW-1133">Transmembrane helix</keyword>
<dbReference type="GO" id="GO:0015031">
    <property type="term" value="P:protein transport"/>
    <property type="evidence" value="ECO:0007669"/>
    <property type="project" value="UniProtKB-KW"/>
</dbReference>
<keyword evidence="5" id="KW-0571">Peptide transport</keyword>
<dbReference type="PANTHER" id="PTHR22601">
    <property type="entry name" value="ISP4 LIKE PROTEIN"/>
    <property type="match status" value="1"/>
</dbReference>
<dbReference type="OrthoDB" id="9986677at2759"/>
<comment type="subcellular location">
    <subcellularLocation>
        <location evidence="1">Membrane</location>
        <topology evidence="1">Multi-pass membrane protein</topology>
    </subcellularLocation>
</comment>
<dbReference type="Proteomes" id="UP000829364">
    <property type="component" value="Chromosome 2"/>
</dbReference>
<dbReference type="InterPro" id="IPR004648">
    <property type="entry name" value="Oligpept_transpt"/>
</dbReference>
<evidence type="ECO:0000256" key="4">
    <source>
        <dbReference type="ARBA" id="ARBA00022692"/>
    </source>
</evidence>
<reference evidence="10" key="1">
    <citation type="submission" date="2021-11" db="EMBL/GenBank/DDBJ databases">
        <title>Purpureocillium_takamizusanense_genome.</title>
        <authorList>
            <person name="Nguyen N.-H."/>
        </authorList>
    </citation>
    <scope>NUCLEOTIDE SEQUENCE</scope>
    <source>
        <strain evidence="10">PT3</strain>
    </source>
</reference>
<keyword evidence="4 9" id="KW-0812">Transmembrane</keyword>
<dbReference type="RefSeq" id="XP_047838919.1">
    <property type="nucleotide sequence ID" value="XM_047982949.1"/>
</dbReference>
<comment type="similarity">
    <text evidence="2">Belongs to the oligopeptide OPT transporter family.</text>
</comment>
<keyword evidence="6" id="KW-0653">Protein transport</keyword>
<evidence type="ECO:0000256" key="7">
    <source>
        <dbReference type="ARBA" id="ARBA00022989"/>
    </source>
</evidence>
<evidence type="ECO:0000313" key="11">
    <source>
        <dbReference type="Proteomes" id="UP000829364"/>
    </source>
</evidence>
<evidence type="ECO:0000256" key="3">
    <source>
        <dbReference type="ARBA" id="ARBA00022448"/>
    </source>
</evidence>
<evidence type="ECO:0000256" key="1">
    <source>
        <dbReference type="ARBA" id="ARBA00004141"/>
    </source>
</evidence>
<evidence type="ECO:0000256" key="9">
    <source>
        <dbReference type="SAM" id="Phobius"/>
    </source>
</evidence>
<evidence type="ECO:0000256" key="5">
    <source>
        <dbReference type="ARBA" id="ARBA00022856"/>
    </source>
</evidence>
<dbReference type="AlphaFoldDB" id="A0A9Q8V784"/>
<dbReference type="InterPro" id="IPR004813">
    <property type="entry name" value="OPT"/>
</dbReference>
<feature type="transmembrane region" description="Helical" evidence="9">
    <location>
        <begin position="12"/>
        <end position="30"/>
    </location>
</feature>
<protein>
    <submittedName>
        <fullName evidence="10">Uncharacterized protein</fullName>
    </submittedName>
</protein>
<dbReference type="KEGG" id="ptkz:JDV02_001972"/>
<gene>
    <name evidence="10" type="ORF">JDV02_001972</name>
</gene>
<keyword evidence="8 9" id="KW-0472">Membrane</keyword>
<keyword evidence="11" id="KW-1185">Reference proteome</keyword>
<proteinExistence type="inferred from homology"/>
<keyword evidence="3" id="KW-0813">Transport</keyword>
<dbReference type="Pfam" id="PF03169">
    <property type="entry name" value="OPT"/>
    <property type="match status" value="1"/>
</dbReference>
<dbReference type="GO" id="GO:0035673">
    <property type="term" value="F:oligopeptide transmembrane transporter activity"/>
    <property type="evidence" value="ECO:0007669"/>
    <property type="project" value="InterPro"/>
</dbReference>
<sequence>MAHYCKIPPQLTFAIQIWATVLAAFVSLGVNQWQLTHIDGVLYGRSARQAFVSCDSGTHTYFTATVIMGAIGLK</sequence>
<accession>A0A9Q8V784</accession>
<evidence type="ECO:0000256" key="2">
    <source>
        <dbReference type="ARBA" id="ARBA00008807"/>
    </source>
</evidence>
<organism evidence="10 11">
    <name type="scientific">Purpureocillium takamizusanense</name>
    <dbReference type="NCBI Taxonomy" id="2060973"/>
    <lineage>
        <taxon>Eukaryota</taxon>
        <taxon>Fungi</taxon>
        <taxon>Dikarya</taxon>
        <taxon>Ascomycota</taxon>
        <taxon>Pezizomycotina</taxon>
        <taxon>Sordariomycetes</taxon>
        <taxon>Hypocreomycetidae</taxon>
        <taxon>Hypocreales</taxon>
        <taxon>Ophiocordycipitaceae</taxon>
        <taxon>Purpureocillium</taxon>
    </lineage>
</organism>
<evidence type="ECO:0000256" key="6">
    <source>
        <dbReference type="ARBA" id="ARBA00022927"/>
    </source>
</evidence>
<name>A0A9Q8V784_9HYPO</name>
<dbReference type="GeneID" id="72063933"/>
<dbReference type="EMBL" id="CP086355">
    <property type="protein sequence ID" value="UNI15438.1"/>
    <property type="molecule type" value="Genomic_DNA"/>
</dbReference>
<evidence type="ECO:0000256" key="8">
    <source>
        <dbReference type="ARBA" id="ARBA00023136"/>
    </source>
</evidence>
<dbReference type="GO" id="GO:0016020">
    <property type="term" value="C:membrane"/>
    <property type="evidence" value="ECO:0007669"/>
    <property type="project" value="UniProtKB-SubCell"/>
</dbReference>
<evidence type="ECO:0000313" key="10">
    <source>
        <dbReference type="EMBL" id="UNI15438.1"/>
    </source>
</evidence>